<dbReference type="Gene3D" id="1.10.150.130">
    <property type="match status" value="1"/>
</dbReference>
<name>A0A1C4YQ04_9ACTN</name>
<dbReference type="InterPro" id="IPR013762">
    <property type="entry name" value="Integrase-like_cat_sf"/>
</dbReference>
<feature type="domain" description="Core-binding (CB)" evidence="6">
    <location>
        <begin position="61"/>
        <end position="140"/>
    </location>
</feature>
<dbReference type="RefSeq" id="WP_141714784.1">
    <property type="nucleotide sequence ID" value="NZ_FMCX01000004.1"/>
</dbReference>
<keyword evidence="8" id="KW-1185">Reference proteome</keyword>
<dbReference type="GO" id="GO:0015074">
    <property type="term" value="P:DNA integration"/>
    <property type="evidence" value="ECO:0007669"/>
    <property type="project" value="InterPro"/>
</dbReference>
<organism evidence="7 8">
    <name type="scientific">Micromonospora mirobrigensis</name>
    <dbReference type="NCBI Taxonomy" id="262898"/>
    <lineage>
        <taxon>Bacteria</taxon>
        <taxon>Bacillati</taxon>
        <taxon>Actinomycetota</taxon>
        <taxon>Actinomycetes</taxon>
        <taxon>Micromonosporales</taxon>
        <taxon>Micromonosporaceae</taxon>
        <taxon>Micromonospora</taxon>
    </lineage>
</organism>
<comment type="similarity">
    <text evidence="1">Belongs to the 'phage' integrase family.</text>
</comment>
<dbReference type="STRING" id="262898.GA0070564_104274"/>
<feature type="domain" description="Tyr recombinase" evidence="5">
    <location>
        <begin position="161"/>
        <end position="354"/>
    </location>
</feature>
<evidence type="ECO:0000256" key="1">
    <source>
        <dbReference type="ARBA" id="ARBA00008857"/>
    </source>
</evidence>
<dbReference type="InterPro" id="IPR011010">
    <property type="entry name" value="DNA_brk_join_enz"/>
</dbReference>
<dbReference type="PROSITE" id="PS51900">
    <property type="entry name" value="CB"/>
    <property type="match status" value="1"/>
</dbReference>
<keyword evidence="2 4" id="KW-0238">DNA-binding</keyword>
<dbReference type="OrthoDB" id="1822491at2"/>
<dbReference type="Pfam" id="PF00589">
    <property type="entry name" value="Phage_integrase"/>
    <property type="match status" value="1"/>
</dbReference>
<dbReference type="SUPFAM" id="SSF56349">
    <property type="entry name" value="DNA breaking-rejoining enzymes"/>
    <property type="match status" value="1"/>
</dbReference>
<evidence type="ECO:0000313" key="8">
    <source>
        <dbReference type="Proteomes" id="UP000199504"/>
    </source>
</evidence>
<evidence type="ECO:0000313" key="7">
    <source>
        <dbReference type="EMBL" id="SCF22774.1"/>
    </source>
</evidence>
<keyword evidence="3" id="KW-0233">DNA recombination</keyword>
<gene>
    <name evidence="7" type="ORF">GA0070564_104274</name>
</gene>
<dbReference type="GO" id="GO:0003677">
    <property type="term" value="F:DNA binding"/>
    <property type="evidence" value="ECO:0007669"/>
    <property type="project" value="UniProtKB-UniRule"/>
</dbReference>
<dbReference type="EMBL" id="FMCX01000004">
    <property type="protein sequence ID" value="SCF22774.1"/>
    <property type="molecule type" value="Genomic_DNA"/>
</dbReference>
<dbReference type="PANTHER" id="PTHR30349">
    <property type="entry name" value="PHAGE INTEGRASE-RELATED"/>
    <property type="match status" value="1"/>
</dbReference>
<dbReference type="InterPro" id="IPR002104">
    <property type="entry name" value="Integrase_catalytic"/>
</dbReference>
<evidence type="ECO:0000259" key="6">
    <source>
        <dbReference type="PROSITE" id="PS51900"/>
    </source>
</evidence>
<evidence type="ECO:0000256" key="4">
    <source>
        <dbReference type="PROSITE-ProRule" id="PRU01248"/>
    </source>
</evidence>
<dbReference type="InterPro" id="IPR010998">
    <property type="entry name" value="Integrase_recombinase_N"/>
</dbReference>
<accession>A0A1C4YQ04</accession>
<evidence type="ECO:0000256" key="2">
    <source>
        <dbReference type="ARBA" id="ARBA00023125"/>
    </source>
</evidence>
<dbReference type="AlphaFoldDB" id="A0A1C4YQ04"/>
<dbReference type="InterPro" id="IPR053876">
    <property type="entry name" value="Phage_int_M"/>
</dbReference>
<dbReference type="InterPro" id="IPR044068">
    <property type="entry name" value="CB"/>
</dbReference>
<protein>
    <submittedName>
        <fullName evidence="7">Site-specific recombinase XerD</fullName>
    </submittedName>
</protein>
<dbReference type="CDD" id="cd01189">
    <property type="entry name" value="INT_ICEBs1_C_like"/>
    <property type="match status" value="1"/>
</dbReference>
<dbReference type="Pfam" id="PF22022">
    <property type="entry name" value="Phage_int_M"/>
    <property type="match status" value="1"/>
</dbReference>
<evidence type="ECO:0000259" key="5">
    <source>
        <dbReference type="PROSITE" id="PS51898"/>
    </source>
</evidence>
<sequence length="370" mass="40386">MASVEKRDDGRPRPWLVRWRDEAGAQRKKSFTRKVDADRFRAEVEHSLNVGTYVDPAAGRKTFREYAEAWRLAQPHRPNTAARTLSQLGKHVYPVLGSRPMAAIRPSELQAFVTGLSAALAPGSVRTVYATVRAIFKTAVHDRVIGRDPAAGVKMPERSREQIVPLTVAQVDQLVAAMPARYRALVVVAAATGLRQGELFGLHVEDIDFLRKTVTVERQVQPAAGGGVLVGPLKNRASYRTLPVGKVVTDALAAHLKAYPAPERTSYVFTTPAGVALTRNAFNASVWRPAVEAAGLPGVGMHDLRHFFASALIRAGLNAKVVATRLGHANAAMTLNTYSHLWPDDEDRTRQAIDDLLGPDVPQVRPNKEA</sequence>
<reference evidence="8" key="1">
    <citation type="submission" date="2016-06" db="EMBL/GenBank/DDBJ databases">
        <authorList>
            <person name="Varghese N."/>
            <person name="Submissions Spin"/>
        </authorList>
    </citation>
    <scope>NUCLEOTIDE SEQUENCE [LARGE SCALE GENOMIC DNA]</scope>
    <source>
        <strain evidence="8">DSM 44830</strain>
    </source>
</reference>
<evidence type="ECO:0000256" key="3">
    <source>
        <dbReference type="ARBA" id="ARBA00023172"/>
    </source>
</evidence>
<dbReference type="GO" id="GO:0006310">
    <property type="term" value="P:DNA recombination"/>
    <property type="evidence" value="ECO:0007669"/>
    <property type="project" value="UniProtKB-KW"/>
</dbReference>
<dbReference type="PANTHER" id="PTHR30349:SF64">
    <property type="entry name" value="PROPHAGE INTEGRASE INTD-RELATED"/>
    <property type="match status" value="1"/>
</dbReference>
<dbReference type="PROSITE" id="PS51898">
    <property type="entry name" value="TYR_RECOMBINASE"/>
    <property type="match status" value="1"/>
</dbReference>
<dbReference type="Proteomes" id="UP000199504">
    <property type="component" value="Unassembled WGS sequence"/>
</dbReference>
<dbReference type="Gene3D" id="1.10.443.10">
    <property type="entry name" value="Intergrase catalytic core"/>
    <property type="match status" value="1"/>
</dbReference>
<dbReference type="InterPro" id="IPR050090">
    <property type="entry name" value="Tyrosine_recombinase_XerCD"/>
</dbReference>
<proteinExistence type="inferred from homology"/>